<gene>
    <name evidence="9" type="ORF">FC82_GL001148</name>
</gene>
<dbReference type="GO" id="GO:0015293">
    <property type="term" value="F:symporter activity"/>
    <property type="evidence" value="ECO:0007669"/>
    <property type="project" value="UniProtKB-KW"/>
</dbReference>
<keyword evidence="5" id="KW-0769">Symport</keyword>
<dbReference type="PATRIC" id="fig|1423733.4.peg.1211"/>
<keyword evidence="7 8" id="KW-0472">Membrane</keyword>
<comment type="caution">
    <text evidence="9">The sequence shown here is derived from an EMBL/GenBank/DDBJ whole genome shotgun (WGS) entry which is preliminary data.</text>
</comment>
<evidence type="ECO:0000256" key="6">
    <source>
        <dbReference type="ARBA" id="ARBA00022989"/>
    </source>
</evidence>
<evidence type="ECO:0000256" key="7">
    <source>
        <dbReference type="ARBA" id="ARBA00023136"/>
    </source>
</evidence>
<dbReference type="Pfam" id="PF00375">
    <property type="entry name" value="SDF"/>
    <property type="match status" value="1"/>
</dbReference>
<dbReference type="PANTHER" id="PTHR42865:SF7">
    <property type="entry name" value="PROTON_GLUTAMATE-ASPARTATE SYMPORTER"/>
    <property type="match status" value="1"/>
</dbReference>
<dbReference type="InterPro" id="IPR036458">
    <property type="entry name" value="Na:dicarbo_symporter_sf"/>
</dbReference>
<evidence type="ECO:0000313" key="10">
    <source>
        <dbReference type="Proteomes" id="UP000051845"/>
    </source>
</evidence>
<dbReference type="AlphaFoldDB" id="A0A0R2BKX9"/>
<dbReference type="GO" id="GO:0006835">
    <property type="term" value="P:dicarboxylic acid transport"/>
    <property type="evidence" value="ECO:0007669"/>
    <property type="project" value="TreeGrafter"/>
</dbReference>
<evidence type="ECO:0000256" key="3">
    <source>
        <dbReference type="ARBA" id="ARBA00022475"/>
    </source>
</evidence>
<accession>A0A0R2BKX9</accession>
<keyword evidence="6 8" id="KW-1133">Transmembrane helix</keyword>
<dbReference type="PANTHER" id="PTHR42865">
    <property type="entry name" value="PROTON/GLUTAMATE-ASPARTATE SYMPORTER"/>
    <property type="match status" value="1"/>
</dbReference>
<feature type="transmembrane region" description="Helical" evidence="8">
    <location>
        <begin position="52"/>
        <end position="74"/>
    </location>
</feature>
<dbReference type="Gene3D" id="1.10.3860.10">
    <property type="entry name" value="Sodium:dicarboxylate symporter"/>
    <property type="match status" value="1"/>
</dbReference>
<feature type="transmembrane region" description="Helical" evidence="8">
    <location>
        <begin position="228"/>
        <end position="254"/>
    </location>
</feature>
<dbReference type="InterPro" id="IPR018107">
    <property type="entry name" value="Na-dicarboxylate_symporter_CS"/>
</dbReference>
<reference evidence="9 10" key="1">
    <citation type="journal article" date="2015" name="Genome Announc.">
        <title>Expanding the biotechnology potential of lactobacilli through comparative genomics of 213 strains and associated genera.</title>
        <authorList>
            <person name="Sun Z."/>
            <person name="Harris H.M."/>
            <person name="McCann A."/>
            <person name="Guo C."/>
            <person name="Argimon S."/>
            <person name="Zhang W."/>
            <person name="Yang X."/>
            <person name="Jeffery I.B."/>
            <person name="Cooney J.C."/>
            <person name="Kagawa T.F."/>
            <person name="Liu W."/>
            <person name="Song Y."/>
            <person name="Salvetti E."/>
            <person name="Wrobel A."/>
            <person name="Rasinkangas P."/>
            <person name="Parkhill J."/>
            <person name="Rea M.C."/>
            <person name="O'Sullivan O."/>
            <person name="Ritari J."/>
            <person name="Douillard F.P."/>
            <person name="Paul Ross R."/>
            <person name="Yang R."/>
            <person name="Briner A.E."/>
            <person name="Felis G.E."/>
            <person name="de Vos W.M."/>
            <person name="Barrangou R."/>
            <person name="Klaenhammer T.R."/>
            <person name="Caufield P.W."/>
            <person name="Cui Y."/>
            <person name="Zhang H."/>
            <person name="O'Toole P.W."/>
        </authorList>
    </citation>
    <scope>NUCLEOTIDE SEQUENCE [LARGE SCALE GENOMIC DNA]</scope>
    <source>
        <strain evidence="9 10">DSM 20515</strain>
    </source>
</reference>
<keyword evidence="3" id="KW-1003">Cell membrane</keyword>
<evidence type="ECO:0000256" key="4">
    <source>
        <dbReference type="ARBA" id="ARBA00022692"/>
    </source>
</evidence>
<protein>
    <submittedName>
        <fullName evidence="9">Sodium dicarboxylate symporter</fullName>
    </submittedName>
</protein>
<feature type="transmembrane region" description="Helical" evidence="8">
    <location>
        <begin position="355"/>
        <end position="381"/>
    </location>
</feature>
<feature type="transmembrane region" description="Helical" evidence="8">
    <location>
        <begin position="12"/>
        <end position="32"/>
    </location>
</feature>
<proteinExistence type="predicted"/>
<evidence type="ECO:0000256" key="2">
    <source>
        <dbReference type="ARBA" id="ARBA00022448"/>
    </source>
</evidence>
<evidence type="ECO:0000256" key="5">
    <source>
        <dbReference type="ARBA" id="ARBA00022847"/>
    </source>
</evidence>
<evidence type="ECO:0000256" key="8">
    <source>
        <dbReference type="SAM" id="Phobius"/>
    </source>
</evidence>
<evidence type="ECO:0000256" key="1">
    <source>
        <dbReference type="ARBA" id="ARBA00004651"/>
    </source>
</evidence>
<dbReference type="PROSITE" id="PS00714">
    <property type="entry name" value="NA_DICARBOXYL_SYMP_2"/>
    <property type="match status" value="1"/>
</dbReference>
<feature type="transmembrane region" description="Helical" evidence="8">
    <location>
        <begin position="200"/>
        <end position="222"/>
    </location>
</feature>
<comment type="subcellular location">
    <subcellularLocation>
        <location evidence="1">Cell membrane</location>
        <topology evidence="1">Multi-pass membrane protein</topology>
    </subcellularLocation>
</comment>
<sequence>MEAKKSKRFRISLSWQIMIGLVLGIGMGMVFYKNTTAITAMNNIGTMFIDLIQMIMIPIVISCLTVGIASMGNIKKLGRVGIKTLIYFEVITTIAIILGLIIANVFHPGTFVDIKSLTAGDISSYLKSAKTYNSDGGVWGTIMSIVPTNIFASLSAGDMMPIILFCILFGLGTASLGEKGQIIIDFLNAMSQVMFKVTNWIMKLAPIGVCALIGATIAQMGISALLPLGYFVGLCYLGFIIFIVGVLGITARIFKVNLFHLLNYIKNEIILTFSTASSEAVMPQLMERLTDYGASKSIVSLVIPTGYSFNLDGAALYESLAALFLAQAYNINLSITQQITLVLVLMLTSKGTAGVSGACFVVLLATMSTIGVPASGLAFIAGIDRIVDMARAAVNIAGNGLSAVVIAKSEGEFTPKDDKALVGGSVVTGR</sequence>
<dbReference type="RefSeq" id="WP_054759472.1">
    <property type="nucleotide sequence ID" value="NZ_AYYR01000022.1"/>
</dbReference>
<feature type="transmembrane region" description="Helical" evidence="8">
    <location>
        <begin position="329"/>
        <end position="349"/>
    </location>
</feature>
<dbReference type="PRINTS" id="PR00173">
    <property type="entry name" value="EDTRNSPORT"/>
</dbReference>
<name>A0A0R2BKX9_SECCO</name>
<organism evidence="9 10">
    <name type="scientific">Secundilactobacillus collinoides DSM 20515 = JCM 1123</name>
    <dbReference type="NCBI Taxonomy" id="1423733"/>
    <lineage>
        <taxon>Bacteria</taxon>
        <taxon>Bacillati</taxon>
        <taxon>Bacillota</taxon>
        <taxon>Bacilli</taxon>
        <taxon>Lactobacillales</taxon>
        <taxon>Lactobacillaceae</taxon>
        <taxon>Secundilactobacillus</taxon>
    </lineage>
</organism>
<dbReference type="EMBL" id="AYYR01000022">
    <property type="protein sequence ID" value="KRM76667.1"/>
    <property type="molecule type" value="Genomic_DNA"/>
</dbReference>
<keyword evidence="2" id="KW-0813">Transport</keyword>
<dbReference type="FunFam" id="1.10.3860.10:FF:000001">
    <property type="entry name" value="C4-dicarboxylate transport protein"/>
    <property type="match status" value="1"/>
</dbReference>
<dbReference type="Proteomes" id="UP000051845">
    <property type="component" value="Unassembled WGS sequence"/>
</dbReference>
<keyword evidence="4 8" id="KW-0812">Transmembrane</keyword>
<evidence type="ECO:0000313" key="9">
    <source>
        <dbReference type="EMBL" id="KRM76667.1"/>
    </source>
</evidence>
<feature type="transmembrane region" description="Helical" evidence="8">
    <location>
        <begin position="86"/>
        <end position="106"/>
    </location>
</feature>
<dbReference type="GO" id="GO:0005886">
    <property type="term" value="C:plasma membrane"/>
    <property type="evidence" value="ECO:0007669"/>
    <property type="project" value="UniProtKB-SubCell"/>
</dbReference>
<dbReference type="SUPFAM" id="SSF118215">
    <property type="entry name" value="Proton glutamate symport protein"/>
    <property type="match status" value="1"/>
</dbReference>
<dbReference type="InterPro" id="IPR001991">
    <property type="entry name" value="Na-dicarboxylate_symporter"/>
</dbReference>